<dbReference type="Proteomes" id="UP001447188">
    <property type="component" value="Unassembled WGS sequence"/>
</dbReference>
<feature type="signal peptide" evidence="2">
    <location>
        <begin position="1"/>
        <end position="18"/>
    </location>
</feature>
<feature type="compositionally biased region" description="Low complexity" evidence="1">
    <location>
        <begin position="428"/>
        <end position="441"/>
    </location>
</feature>
<feature type="chain" id="PRO_5046813245" description="Lytic polysaccharide monooxygenase" evidence="2">
    <location>
        <begin position="19"/>
        <end position="512"/>
    </location>
</feature>
<feature type="region of interest" description="Disordered" evidence="1">
    <location>
        <begin position="23"/>
        <end position="44"/>
    </location>
</feature>
<dbReference type="PANTHER" id="PTHR36182:SF1">
    <property type="entry name" value="PROTEIN, PUTATIVE (AFU_ORTHOLOGUE AFUA_6G10930)-RELATED"/>
    <property type="match status" value="1"/>
</dbReference>
<evidence type="ECO:0000313" key="3">
    <source>
        <dbReference type="EMBL" id="KAL0635190.1"/>
    </source>
</evidence>
<evidence type="ECO:0000256" key="1">
    <source>
        <dbReference type="SAM" id="MobiDB-lite"/>
    </source>
</evidence>
<dbReference type="Gene3D" id="2.70.50.70">
    <property type="match status" value="1"/>
</dbReference>
<sequence length="512" mass="52309">MRLLTFAVLSLSTSLVAGHARISKPKPLDAPPENPSGNAYNAPLAPDGSEFPCKNLHKKAGVDKTPTESWPAGSVGLFEILGHITAGEGALAAHSGGSCQASISFDDGLSFHVLHTYHGGCPRDVPFNSNIAGPNQTFTFDIPPETKSGPALFSWTWTAATGNRDEFYMNCAAVEITGSGTSTLDDYPDMYVGDMDIPGQIADGECRSIAGTAILYPNPGPAERITVTTVAGLPFHGPTGGNCVAPGGKAVSVGSSAVVVTPLVSATSSGAAGSVSTAYVASVSTAGSAPGYVYSAPGSTYIASVSTPGYANKAPASIDIASVSTPGYAYVAPASTPSSIYIASVSTPGYAYIAPASTYTASVSTPGYAYVAPASTPSSIYIASVSTPGYAYVAPASTYTASVSTPGYAYVAPASTYISSVSTPISASIIPTPTPEPSDISAADDDSDLDDSTPEESSSDAPHSHYRHTHTRHGHYRTTITTTVCPSSSTSSSEPSSSPVYAGWKHRRHRAV</sequence>
<dbReference type="EMBL" id="JBBBZM010000075">
    <property type="protein sequence ID" value="KAL0635190.1"/>
    <property type="molecule type" value="Genomic_DNA"/>
</dbReference>
<feature type="region of interest" description="Disordered" evidence="1">
    <location>
        <begin position="428"/>
        <end position="512"/>
    </location>
</feature>
<reference evidence="3 4" key="1">
    <citation type="submission" date="2024-02" db="EMBL/GenBank/DDBJ databases">
        <title>Discinaceae phylogenomics.</title>
        <authorList>
            <person name="Dirks A.C."/>
            <person name="James T.Y."/>
        </authorList>
    </citation>
    <scope>NUCLEOTIDE SEQUENCE [LARGE SCALE GENOMIC DNA]</scope>
    <source>
        <strain evidence="3 4">ACD0624</strain>
    </source>
</reference>
<evidence type="ECO:0008006" key="5">
    <source>
        <dbReference type="Google" id="ProtNLM"/>
    </source>
</evidence>
<evidence type="ECO:0000313" key="4">
    <source>
        <dbReference type="Proteomes" id="UP001447188"/>
    </source>
</evidence>
<comment type="caution">
    <text evidence="3">The sequence shown here is derived from an EMBL/GenBank/DDBJ whole genome shotgun (WGS) entry which is preliminary data.</text>
</comment>
<feature type="compositionally biased region" description="Acidic residues" evidence="1">
    <location>
        <begin position="442"/>
        <end position="458"/>
    </location>
</feature>
<feature type="compositionally biased region" description="Basic residues" evidence="1">
    <location>
        <begin position="464"/>
        <end position="476"/>
    </location>
</feature>
<accession>A0ABR3GH15</accession>
<gene>
    <name evidence="3" type="ORF">Q9L58_005836</name>
</gene>
<name>A0ABR3GH15_9PEZI</name>
<dbReference type="PANTHER" id="PTHR36182">
    <property type="entry name" value="PROTEIN, PUTATIVE (AFU_ORTHOLOGUE AFUA_6G10930)-RELATED"/>
    <property type="match status" value="1"/>
</dbReference>
<evidence type="ECO:0000256" key="2">
    <source>
        <dbReference type="SAM" id="SignalP"/>
    </source>
</evidence>
<organism evidence="3 4">
    <name type="scientific">Discina gigas</name>
    <dbReference type="NCBI Taxonomy" id="1032678"/>
    <lineage>
        <taxon>Eukaryota</taxon>
        <taxon>Fungi</taxon>
        <taxon>Dikarya</taxon>
        <taxon>Ascomycota</taxon>
        <taxon>Pezizomycotina</taxon>
        <taxon>Pezizomycetes</taxon>
        <taxon>Pezizales</taxon>
        <taxon>Discinaceae</taxon>
        <taxon>Discina</taxon>
    </lineage>
</organism>
<protein>
    <recommendedName>
        <fullName evidence="5">Lytic polysaccharide monooxygenase</fullName>
    </recommendedName>
</protein>
<keyword evidence="4" id="KW-1185">Reference proteome</keyword>
<proteinExistence type="predicted"/>
<feature type="compositionally biased region" description="Low complexity" evidence="1">
    <location>
        <begin position="477"/>
        <end position="499"/>
    </location>
</feature>
<keyword evidence="2" id="KW-0732">Signal</keyword>